<keyword evidence="2" id="KW-1185">Reference proteome</keyword>
<dbReference type="EMBL" id="MSFU01000007">
    <property type="protein sequence ID" value="PWY77642.1"/>
    <property type="molecule type" value="Genomic_DNA"/>
</dbReference>
<name>A0A317VXC0_ASPEC</name>
<dbReference type="Proteomes" id="UP000246171">
    <property type="component" value="Unassembled WGS sequence"/>
</dbReference>
<organism evidence="1 2">
    <name type="scientific">Aspergillus eucalypticola (strain CBS 122712 / IBT 29274)</name>
    <dbReference type="NCBI Taxonomy" id="1448314"/>
    <lineage>
        <taxon>Eukaryota</taxon>
        <taxon>Fungi</taxon>
        <taxon>Dikarya</taxon>
        <taxon>Ascomycota</taxon>
        <taxon>Pezizomycotina</taxon>
        <taxon>Eurotiomycetes</taxon>
        <taxon>Eurotiomycetidae</taxon>
        <taxon>Eurotiales</taxon>
        <taxon>Aspergillaceae</taxon>
        <taxon>Aspergillus</taxon>
        <taxon>Aspergillus subgen. Circumdati</taxon>
    </lineage>
</organism>
<evidence type="ECO:0000313" key="1">
    <source>
        <dbReference type="EMBL" id="PWY77642.1"/>
    </source>
</evidence>
<proteinExistence type="predicted"/>
<dbReference type="GeneID" id="37048792"/>
<dbReference type="RefSeq" id="XP_025390023.1">
    <property type="nucleotide sequence ID" value="XM_025526830.1"/>
</dbReference>
<dbReference type="AlphaFoldDB" id="A0A317VXC0"/>
<accession>A0A317VXC0</accession>
<comment type="caution">
    <text evidence="1">The sequence shown here is derived from an EMBL/GenBank/DDBJ whole genome shotgun (WGS) entry which is preliminary data.</text>
</comment>
<gene>
    <name evidence="1" type="ORF">BO83DRAFT_222396</name>
</gene>
<dbReference type="VEuPathDB" id="FungiDB:BO83DRAFT_222396"/>
<sequence>MRSPTPYFNQNYARHLYARGHGAPGFGRFAKVAIVGTGVYFVSKKLFQYSMACPSSESTIKCGLSYWLLELDGASGGRTIRVRICRLKHLVSGLQVSCNRCFAIIWDRRSMISIVTLTNVWICIVSKTWFDCSFSNQKVSNCQEQTDL</sequence>
<dbReference type="OrthoDB" id="4509678at2759"/>
<evidence type="ECO:0000313" key="2">
    <source>
        <dbReference type="Proteomes" id="UP000246171"/>
    </source>
</evidence>
<protein>
    <submittedName>
        <fullName evidence="1">Uncharacterized protein</fullName>
    </submittedName>
</protein>
<reference evidence="1" key="1">
    <citation type="submission" date="2016-12" db="EMBL/GenBank/DDBJ databases">
        <title>The genomes of Aspergillus section Nigri reveals drivers in fungal speciation.</title>
        <authorList>
            <consortium name="DOE Joint Genome Institute"/>
            <person name="Vesth T.C."/>
            <person name="Nybo J."/>
            <person name="Theobald S."/>
            <person name="Brandl J."/>
            <person name="Frisvad J.C."/>
            <person name="Nielsen K.F."/>
            <person name="Lyhne E.K."/>
            <person name="Kogle M.E."/>
            <person name="Kuo A."/>
            <person name="Riley R."/>
            <person name="Clum A."/>
            <person name="Nolan M."/>
            <person name="Lipzen A."/>
            <person name="Salamov A."/>
            <person name="Henrissat B."/>
            <person name="Wiebenga A."/>
            <person name="De vries R.P."/>
            <person name="Grigoriev I.V."/>
            <person name="Mortensen U.H."/>
            <person name="Andersen M.R."/>
            <person name="Baker S.E."/>
        </authorList>
    </citation>
    <scope>NUCLEOTIDE SEQUENCE</scope>
    <source>
        <strain evidence="1">CBS 122712</strain>
    </source>
</reference>